<organism evidence="6 7">
    <name type="scientific">Cognatilysobacter bugurensis</name>
    <dbReference type="NCBI Taxonomy" id="543356"/>
    <lineage>
        <taxon>Bacteria</taxon>
        <taxon>Pseudomonadati</taxon>
        <taxon>Pseudomonadota</taxon>
        <taxon>Gammaproteobacteria</taxon>
        <taxon>Lysobacterales</taxon>
        <taxon>Lysobacteraceae</taxon>
        <taxon>Cognatilysobacter</taxon>
    </lineage>
</organism>
<dbReference type="CDD" id="cd01949">
    <property type="entry name" value="GGDEF"/>
    <property type="match status" value="1"/>
</dbReference>
<reference evidence="6" key="1">
    <citation type="journal article" date="2014" name="Int. J. Syst. Evol. Microbiol.">
        <title>Complete genome sequence of Corynebacterium casei LMG S-19264T (=DSM 44701T), isolated from a smear-ripened cheese.</title>
        <authorList>
            <consortium name="US DOE Joint Genome Institute (JGI-PGF)"/>
            <person name="Walter F."/>
            <person name="Albersmeier A."/>
            <person name="Kalinowski J."/>
            <person name="Ruckert C."/>
        </authorList>
    </citation>
    <scope>NUCLEOTIDE SEQUENCE</scope>
    <source>
        <strain evidence="6">KCTC 23077</strain>
    </source>
</reference>
<feature type="transmembrane region" description="Helical" evidence="4">
    <location>
        <begin position="148"/>
        <end position="172"/>
    </location>
</feature>
<dbReference type="Proteomes" id="UP000646426">
    <property type="component" value="Unassembled WGS sequence"/>
</dbReference>
<evidence type="ECO:0000256" key="1">
    <source>
        <dbReference type="ARBA" id="ARBA00001946"/>
    </source>
</evidence>
<dbReference type="EMBL" id="BMYD01000005">
    <property type="protein sequence ID" value="GHA87210.1"/>
    <property type="molecule type" value="Genomic_DNA"/>
</dbReference>
<accession>A0A918T6G9</accession>
<dbReference type="FunFam" id="3.30.70.270:FF:000001">
    <property type="entry name" value="Diguanylate cyclase domain protein"/>
    <property type="match status" value="1"/>
</dbReference>
<sequence length="404" mass="42888">MRPIDMLSAYIIAGVGSLLGAVMMLIARQAEPSQRAPLNLCLYGFVILGVGLAHNAFTDTTVRWPILFGATASLVGTALIARGLGWMVSARPPRFGALPSVAVLAGLVIAAWPLPPRGFGIVFHAIFLLFAVNLAYATRHALLRPRSAAERAVGVICALYAATWAQTLWYAIDYRGPELRHLMYMPEPLLTVFAVTHALMPLAVGALVLNLANAQLGARLSRLASTDELTGLLTRRALHERAPQWHAQVRARGHTPALLLVDVDHFKNINDSHGHDCGDAVLRAVSGRMRGHLRSDALIARWGGEEFLVLLDATHCSDAAAAAERLRAAVGDAPFAIDALRVPVTASLGLAAWTDDAQFARALAAADAALYAAKRGGRNRVVIADASAPDEALSATAAASPETP</sequence>
<name>A0A918T6G9_9GAMM</name>
<evidence type="ECO:0000313" key="7">
    <source>
        <dbReference type="Proteomes" id="UP000646426"/>
    </source>
</evidence>
<feature type="transmembrane region" description="Helical" evidence="4">
    <location>
        <begin position="118"/>
        <end position="136"/>
    </location>
</feature>
<dbReference type="PANTHER" id="PTHR45138:SF9">
    <property type="entry name" value="DIGUANYLATE CYCLASE DGCM-RELATED"/>
    <property type="match status" value="1"/>
</dbReference>
<evidence type="ECO:0000256" key="2">
    <source>
        <dbReference type="ARBA" id="ARBA00012528"/>
    </source>
</evidence>
<keyword evidence="7" id="KW-1185">Reference proteome</keyword>
<feature type="transmembrane region" description="Helical" evidence="4">
    <location>
        <begin position="63"/>
        <end position="83"/>
    </location>
</feature>
<dbReference type="GO" id="GO:1902201">
    <property type="term" value="P:negative regulation of bacterial-type flagellum-dependent cell motility"/>
    <property type="evidence" value="ECO:0007669"/>
    <property type="project" value="TreeGrafter"/>
</dbReference>
<keyword evidence="4" id="KW-1133">Transmembrane helix</keyword>
<evidence type="ECO:0000313" key="6">
    <source>
        <dbReference type="EMBL" id="GHA87210.1"/>
    </source>
</evidence>
<feature type="transmembrane region" description="Helical" evidence="4">
    <location>
        <begin position="192"/>
        <end position="212"/>
    </location>
</feature>
<keyword evidence="4" id="KW-0472">Membrane</keyword>
<reference evidence="6" key="2">
    <citation type="submission" date="2020-09" db="EMBL/GenBank/DDBJ databases">
        <authorList>
            <person name="Sun Q."/>
            <person name="Kim S."/>
        </authorList>
    </citation>
    <scope>NUCLEOTIDE SEQUENCE</scope>
    <source>
        <strain evidence="6">KCTC 23077</strain>
    </source>
</reference>
<keyword evidence="4" id="KW-0812">Transmembrane</keyword>
<dbReference type="Pfam" id="PF00990">
    <property type="entry name" value="GGDEF"/>
    <property type="match status" value="1"/>
</dbReference>
<feature type="transmembrane region" description="Helical" evidence="4">
    <location>
        <begin position="6"/>
        <end position="26"/>
    </location>
</feature>
<dbReference type="SMART" id="SM00267">
    <property type="entry name" value="GGDEF"/>
    <property type="match status" value="1"/>
</dbReference>
<dbReference type="GO" id="GO:0043709">
    <property type="term" value="P:cell adhesion involved in single-species biofilm formation"/>
    <property type="evidence" value="ECO:0007669"/>
    <property type="project" value="TreeGrafter"/>
</dbReference>
<dbReference type="EC" id="2.7.7.65" evidence="2"/>
<dbReference type="PANTHER" id="PTHR45138">
    <property type="entry name" value="REGULATORY COMPONENTS OF SENSORY TRANSDUCTION SYSTEM"/>
    <property type="match status" value="1"/>
</dbReference>
<dbReference type="Gene3D" id="3.30.70.270">
    <property type="match status" value="1"/>
</dbReference>
<dbReference type="InterPro" id="IPR043128">
    <property type="entry name" value="Rev_trsase/Diguanyl_cyclase"/>
</dbReference>
<evidence type="ECO:0000256" key="4">
    <source>
        <dbReference type="SAM" id="Phobius"/>
    </source>
</evidence>
<dbReference type="InterPro" id="IPR050469">
    <property type="entry name" value="Diguanylate_Cyclase"/>
</dbReference>
<dbReference type="SUPFAM" id="SSF55073">
    <property type="entry name" value="Nucleotide cyclase"/>
    <property type="match status" value="1"/>
</dbReference>
<comment type="caution">
    <text evidence="6">The sequence shown here is derived from an EMBL/GenBank/DDBJ whole genome shotgun (WGS) entry which is preliminary data.</text>
</comment>
<dbReference type="InterPro" id="IPR000160">
    <property type="entry name" value="GGDEF_dom"/>
</dbReference>
<dbReference type="InterPro" id="IPR029787">
    <property type="entry name" value="Nucleotide_cyclase"/>
</dbReference>
<dbReference type="GO" id="GO:0005886">
    <property type="term" value="C:plasma membrane"/>
    <property type="evidence" value="ECO:0007669"/>
    <property type="project" value="TreeGrafter"/>
</dbReference>
<evidence type="ECO:0000259" key="5">
    <source>
        <dbReference type="PROSITE" id="PS50887"/>
    </source>
</evidence>
<comment type="catalytic activity">
    <reaction evidence="3">
        <text>2 GTP = 3',3'-c-di-GMP + 2 diphosphate</text>
        <dbReference type="Rhea" id="RHEA:24898"/>
        <dbReference type="ChEBI" id="CHEBI:33019"/>
        <dbReference type="ChEBI" id="CHEBI:37565"/>
        <dbReference type="ChEBI" id="CHEBI:58805"/>
        <dbReference type="EC" id="2.7.7.65"/>
    </reaction>
</comment>
<feature type="transmembrane region" description="Helical" evidence="4">
    <location>
        <begin position="95"/>
        <end position="112"/>
    </location>
</feature>
<dbReference type="PROSITE" id="PS50887">
    <property type="entry name" value="GGDEF"/>
    <property type="match status" value="1"/>
</dbReference>
<dbReference type="GO" id="GO:0052621">
    <property type="term" value="F:diguanylate cyclase activity"/>
    <property type="evidence" value="ECO:0007669"/>
    <property type="project" value="UniProtKB-EC"/>
</dbReference>
<comment type="cofactor">
    <cofactor evidence="1">
        <name>Mg(2+)</name>
        <dbReference type="ChEBI" id="CHEBI:18420"/>
    </cofactor>
</comment>
<feature type="domain" description="GGDEF" evidence="5">
    <location>
        <begin position="254"/>
        <end position="386"/>
    </location>
</feature>
<evidence type="ECO:0000256" key="3">
    <source>
        <dbReference type="ARBA" id="ARBA00034247"/>
    </source>
</evidence>
<dbReference type="NCBIfam" id="TIGR00254">
    <property type="entry name" value="GGDEF"/>
    <property type="match status" value="1"/>
</dbReference>
<dbReference type="AlphaFoldDB" id="A0A918T6G9"/>
<protein>
    <recommendedName>
        <fullName evidence="2">diguanylate cyclase</fullName>
        <ecNumber evidence="2">2.7.7.65</ecNumber>
    </recommendedName>
</protein>
<dbReference type="RefSeq" id="WP_189457397.1">
    <property type="nucleotide sequence ID" value="NZ_BMYD01000005.1"/>
</dbReference>
<feature type="transmembrane region" description="Helical" evidence="4">
    <location>
        <begin position="38"/>
        <end position="57"/>
    </location>
</feature>
<proteinExistence type="predicted"/>
<gene>
    <name evidence="6" type="ORF">GCM10007067_26360</name>
</gene>